<evidence type="ECO:0000256" key="2">
    <source>
        <dbReference type="ARBA" id="ARBA00023157"/>
    </source>
</evidence>
<dbReference type="PANTHER" id="PTHR14002:SF43">
    <property type="entry name" value="DELTA-LIKE PROTEIN"/>
    <property type="match status" value="1"/>
</dbReference>
<dbReference type="Proteomes" id="UP000242188">
    <property type="component" value="Unassembled WGS sequence"/>
</dbReference>
<accession>A0A210QM06</accession>
<comment type="caution">
    <text evidence="4">The sequence shown here is derived from an EMBL/GenBank/DDBJ whole genome shotgun (WGS) entry which is preliminary data.</text>
</comment>
<evidence type="ECO:0000313" key="4">
    <source>
        <dbReference type="EMBL" id="OWF49762.1"/>
    </source>
</evidence>
<keyword evidence="5" id="KW-1185">Reference proteome</keyword>
<name>A0A210QM06_MIZYE</name>
<reference evidence="4 5" key="1">
    <citation type="journal article" date="2017" name="Nat. Ecol. Evol.">
        <title>Scallop genome provides insights into evolution of bilaterian karyotype and development.</title>
        <authorList>
            <person name="Wang S."/>
            <person name="Zhang J."/>
            <person name="Jiao W."/>
            <person name="Li J."/>
            <person name="Xun X."/>
            <person name="Sun Y."/>
            <person name="Guo X."/>
            <person name="Huan P."/>
            <person name="Dong B."/>
            <person name="Zhang L."/>
            <person name="Hu X."/>
            <person name="Sun X."/>
            <person name="Wang J."/>
            <person name="Zhao C."/>
            <person name="Wang Y."/>
            <person name="Wang D."/>
            <person name="Huang X."/>
            <person name="Wang R."/>
            <person name="Lv J."/>
            <person name="Li Y."/>
            <person name="Zhang Z."/>
            <person name="Liu B."/>
            <person name="Lu W."/>
            <person name="Hui Y."/>
            <person name="Liang J."/>
            <person name="Zhou Z."/>
            <person name="Hou R."/>
            <person name="Li X."/>
            <person name="Liu Y."/>
            <person name="Li H."/>
            <person name="Ning X."/>
            <person name="Lin Y."/>
            <person name="Zhao L."/>
            <person name="Xing Q."/>
            <person name="Dou J."/>
            <person name="Li Y."/>
            <person name="Mao J."/>
            <person name="Guo H."/>
            <person name="Dou H."/>
            <person name="Li T."/>
            <person name="Mu C."/>
            <person name="Jiang W."/>
            <person name="Fu Q."/>
            <person name="Fu X."/>
            <person name="Miao Y."/>
            <person name="Liu J."/>
            <person name="Yu Q."/>
            <person name="Li R."/>
            <person name="Liao H."/>
            <person name="Li X."/>
            <person name="Kong Y."/>
            <person name="Jiang Z."/>
            <person name="Chourrout D."/>
            <person name="Li R."/>
            <person name="Bao Z."/>
        </authorList>
    </citation>
    <scope>NUCLEOTIDE SEQUENCE [LARGE SCALE GENOMIC DNA]</scope>
    <source>
        <strain evidence="4 5">PY_sf001</strain>
    </source>
</reference>
<keyword evidence="1" id="KW-0732">Signal</keyword>
<dbReference type="InterPro" id="IPR001507">
    <property type="entry name" value="ZP_dom"/>
</dbReference>
<dbReference type="AlphaFoldDB" id="A0A210QM06"/>
<dbReference type="OrthoDB" id="6134279at2759"/>
<dbReference type="Pfam" id="PF00100">
    <property type="entry name" value="Zona_pellucida"/>
    <property type="match status" value="1"/>
</dbReference>
<feature type="domain" description="ZP" evidence="3">
    <location>
        <begin position="29"/>
        <end position="291"/>
    </location>
</feature>
<evidence type="ECO:0000256" key="1">
    <source>
        <dbReference type="ARBA" id="ARBA00022729"/>
    </source>
</evidence>
<evidence type="ECO:0000259" key="3">
    <source>
        <dbReference type="PROSITE" id="PS51034"/>
    </source>
</evidence>
<keyword evidence="2" id="KW-1015">Disulfide bond</keyword>
<organism evidence="4 5">
    <name type="scientific">Mizuhopecten yessoensis</name>
    <name type="common">Japanese scallop</name>
    <name type="synonym">Patinopecten yessoensis</name>
    <dbReference type="NCBI Taxonomy" id="6573"/>
    <lineage>
        <taxon>Eukaryota</taxon>
        <taxon>Metazoa</taxon>
        <taxon>Spiralia</taxon>
        <taxon>Lophotrochozoa</taxon>
        <taxon>Mollusca</taxon>
        <taxon>Bivalvia</taxon>
        <taxon>Autobranchia</taxon>
        <taxon>Pteriomorphia</taxon>
        <taxon>Pectinida</taxon>
        <taxon>Pectinoidea</taxon>
        <taxon>Pectinidae</taxon>
        <taxon>Mizuhopecten</taxon>
    </lineage>
</organism>
<dbReference type="PANTHER" id="PTHR14002">
    <property type="entry name" value="ENDOGLIN/TGF-BETA RECEPTOR TYPE III"/>
    <property type="match status" value="1"/>
</dbReference>
<gene>
    <name evidence="4" type="ORF">KP79_PYT22517</name>
</gene>
<evidence type="ECO:0000313" key="5">
    <source>
        <dbReference type="Proteomes" id="UP000242188"/>
    </source>
</evidence>
<dbReference type="Gene3D" id="2.60.40.4100">
    <property type="entry name" value="Zona pellucida, ZP-C domain"/>
    <property type="match status" value="1"/>
</dbReference>
<dbReference type="InterPro" id="IPR055355">
    <property type="entry name" value="ZP-C"/>
</dbReference>
<protein>
    <recommendedName>
        <fullName evidence="3">ZP domain-containing protein</fullName>
    </recommendedName>
</protein>
<proteinExistence type="predicted"/>
<sequence>MFLKDSLPRHRHMRTGGLERRRLKQKVETCLPDGIVHIHGIPKGYTVTSLIGGSRCHVTQIDAHDFALGQYCTQWVYHNYPYYKSMYQADIQLGHSSSHVVGGSDFSPFRLICDKVHSGGQVFDVVTSLNVRDRSTYFSDFIPTLPSARKSESNRIYQTSPQLFISSTYPYYYYSGSLFYLQLQSGSSHYAIRPENCTASANDPRYYYTSGDSVELWDITKDRCVLEPYLMEKFISSNADQTEVAAPVYAFHFGTRGNYDHTVYFECSVRVCSRGSFSCSLNVCDDVRREGRSAEEEEDDDYEHHLVTGTLTLEHNASGSDRGRFSLFTTLLGVVAVVLCW</sequence>
<dbReference type="InterPro" id="IPR042235">
    <property type="entry name" value="ZP-C_dom"/>
</dbReference>
<dbReference type="PROSITE" id="PS51034">
    <property type="entry name" value="ZP_2"/>
    <property type="match status" value="1"/>
</dbReference>
<dbReference type="EMBL" id="NEDP02002959">
    <property type="protein sequence ID" value="OWF49762.1"/>
    <property type="molecule type" value="Genomic_DNA"/>
</dbReference>